<gene>
    <name evidence="8" type="ordered locus">Smon_0712</name>
</gene>
<dbReference type="NCBIfam" id="TIGR00277">
    <property type="entry name" value="HDIG"/>
    <property type="match status" value="1"/>
</dbReference>
<comment type="catalytic activity">
    <reaction evidence="6">
        <text>P(1),P(4)-bis(5'-adenosyl) tetraphosphate + H2O = 2 ADP + 2 H(+)</text>
        <dbReference type="Rhea" id="RHEA:24252"/>
        <dbReference type="ChEBI" id="CHEBI:15377"/>
        <dbReference type="ChEBI" id="CHEBI:15378"/>
        <dbReference type="ChEBI" id="CHEBI:58141"/>
        <dbReference type="ChEBI" id="CHEBI:456216"/>
        <dbReference type="EC" id="3.6.1.41"/>
    </reaction>
</comment>
<keyword evidence="3" id="KW-0547">Nucleotide-binding</keyword>
<dbReference type="NCBIfam" id="TIGR00488">
    <property type="entry name" value="bis(5'-nucleosyl)-tetraphosphatase (symmetrical) YqeK"/>
    <property type="match status" value="1"/>
</dbReference>
<dbReference type="OrthoDB" id="5295945at2"/>
<feature type="domain" description="HD" evidence="7">
    <location>
        <begin position="19"/>
        <end position="134"/>
    </location>
</feature>
<evidence type="ECO:0000259" key="7">
    <source>
        <dbReference type="PROSITE" id="PS51831"/>
    </source>
</evidence>
<dbReference type="PANTHER" id="PTHR35795">
    <property type="entry name" value="SLR1885 PROTEIN"/>
    <property type="match status" value="1"/>
</dbReference>
<evidence type="ECO:0000313" key="9">
    <source>
        <dbReference type="Proteomes" id="UP000002072"/>
    </source>
</evidence>
<accession>D1AY09</accession>
<dbReference type="RefSeq" id="WP_012858736.1">
    <property type="nucleotide sequence ID" value="NC_013515.1"/>
</dbReference>
<dbReference type="Proteomes" id="UP000002072">
    <property type="component" value="Chromosome"/>
</dbReference>
<dbReference type="PROSITE" id="PS51831">
    <property type="entry name" value="HD"/>
    <property type="match status" value="1"/>
</dbReference>
<dbReference type="SMART" id="SM00471">
    <property type="entry name" value="HDc"/>
    <property type="match status" value="1"/>
</dbReference>
<dbReference type="InterPro" id="IPR005249">
    <property type="entry name" value="YqeK"/>
</dbReference>
<dbReference type="KEGG" id="smf:Smon_0712"/>
<keyword evidence="4" id="KW-0378">Hydrolase</keyword>
<dbReference type="GO" id="GO:0000166">
    <property type="term" value="F:nucleotide binding"/>
    <property type="evidence" value="ECO:0007669"/>
    <property type="project" value="UniProtKB-KW"/>
</dbReference>
<evidence type="ECO:0000256" key="1">
    <source>
        <dbReference type="ARBA" id="ARBA00012506"/>
    </source>
</evidence>
<proteinExistence type="predicted"/>
<dbReference type="GO" id="GO:0008803">
    <property type="term" value="F:bis(5'-nucleosyl)-tetraphosphatase (symmetrical) activity"/>
    <property type="evidence" value="ECO:0007669"/>
    <property type="project" value="UniProtKB-EC"/>
</dbReference>
<dbReference type="HOGENOM" id="CLU_089580_1_2_0"/>
<dbReference type="InterPro" id="IPR051094">
    <property type="entry name" value="Diverse_Catalytic_Enzymes"/>
</dbReference>
<name>D1AY09_STRM9</name>
<dbReference type="STRING" id="519441.Smon_0712"/>
<evidence type="ECO:0000256" key="6">
    <source>
        <dbReference type="ARBA" id="ARBA00049417"/>
    </source>
</evidence>
<dbReference type="GO" id="GO:0046872">
    <property type="term" value="F:metal ion binding"/>
    <property type="evidence" value="ECO:0007669"/>
    <property type="project" value="UniProtKB-KW"/>
</dbReference>
<dbReference type="EC" id="3.6.1.41" evidence="1"/>
<keyword evidence="9" id="KW-1185">Reference proteome</keyword>
<dbReference type="eggNOG" id="COG1713">
    <property type="taxonomic scope" value="Bacteria"/>
</dbReference>
<dbReference type="GeneID" id="29674109"/>
<dbReference type="SUPFAM" id="SSF109604">
    <property type="entry name" value="HD-domain/PDEase-like"/>
    <property type="match status" value="1"/>
</dbReference>
<organism evidence="8 9">
    <name type="scientific">Streptobacillus moniliformis (strain ATCC 14647 / DSM 12112 / NCTC 10651 / 9901)</name>
    <dbReference type="NCBI Taxonomy" id="519441"/>
    <lineage>
        <taxon>Bacteria</taxon>
        <taxon>Fusobacteriati</taxon>
        <taxon>Fusobacteriota</taxon>
        <taxon>Fusobacteriia</taxon>
        <taxon>Fusobacteriales</taxon>
        <taxon>Leptotrichiaceae</taxon>
        <taxon>Streptobacillus</taxon>
    </lineage>
</organism>
<keyword evidence="2" id="KW-0479">Metal-binding</keyword>
<dbReference type="Gene3D" id="1.10.3210.10">
    <property type="entry name" value="Hypothetical protein af1432"/>
    <property type="match status" value="1"/>
</dbReference>
<keyword evidence="5" id="KW-0408">Iron</keyword>
<dbReference type="PANTHER" id="PTHR35795:SF1">
    <property type="entry name" value="BIS(5'-NUCLEOSYL)-TETRAPHOSPHATASE, SYMMETRICAL"/>
    <property type="match status" value="1"/>
</dbReference>
<evidence type="ECO:0000256" key="5">
    <source>
        <dbReference type="ARBA" id="ARBA00023004"/>
    </source>
</evidence>
<sequence length="189" mass="22042">MYNLNEIHEELKKLVTEKRYNHIIRVRNKAIELAKIYNAPTDIVEVGALLHDIAKYFDDEEAYSIIEDKYKNIFEDGFKINQILHGFAAAAYAKKRFNITNELILDSLRYHTIGRKNMTLIDKIVYLADAIEDGRDYPNVELIRKESLKNLDSAILMEINFKLNHLISKNSIIHPNTILLRNELIKKGE</sequence>
<dbReference type="InterPro" id="IPR003607">
    <property type="entry name" value="HD/PDEase_dom"/>
</dbReference>
<evidence type="ECO:0000256" key="3">
    <source>
        <dbReference type="ARBA" id="ARBA00022741"/>
    </source>
</evidence>
<reference evidence="8 9" key="1">
    <citation type="journal article" date="2009" name="Stand. Genomic Sci.">
        <title>Complete genome sequence of Streptobacillus moniliformis type strain (9901T).</title>
        <authorList>
            <person name="Nolan M."/>
            <person name="Gronow S."/>
            <person name="Lapidus A."/>
            <person name="Ivanova N."/>
            <person name="Copeland A."/>
            <person name="Lucas S."/>
            <person name="Del Rio T.G."/>
            <person name="Chen F."/>
            <person name="Tice H."/>
            <person name="Pitluck S."/>
            <person name="Cheng J.F."/>
            <person name="Sims D."/>
            <person name="Meincke L."/>
            <person name="Bruce D."/>
            <person name="Goodwin L."/>
            <person name="Brettin T."/>
            <person name="Han C."/>
            <person name="Detter J.C."/>
            <person name="Ovchinikova G."/>
            <person name="Pati A."/>
            <person name="Mavromatis K."/>
            <person name="Mikhailova N."/>
            <person name="Chen A."/>
            <person name="Palaniappan K."/>
            <person name="Land M."/>
            <person name="Hauser L."/>
            <person name="Chang Y.J."/>
            <person name="Jeffries C.D."/>
            <person name="Rohde M."/>
            <person name="Sproer C."/>
            <person name="Goker M."/>
            <person name="Bristow J."/>
            <person name="Eisen J.A."/>
            <person name="Markowitz V."/>
            <person name="Hugenholtz P."/>
            <person name="Kyrpides N.C."/>
            <person name="Klenk H.P."/>
            <person name="Chain P."/>
        </authorList>
    </citation>
    <scope>NUCLEOTIDE SEQUENCE [LARGE SCALE GENOMIC DNA]</scope>
    <source>
        <strain evidence="9">ATCC 14647 / DSM 12112 / NCTC 10651 / 9901</strain>
    </source>
</reference>
<dbReference type="EMBL" id="CP001779">
    <property type="protein sequence ID" value="ACZ01185.1"/>
    <property type="molecule type" value="Genomic_DNA"/>
</dbReference>
<evidence type="ECO:0000256" key="4">
    <source>
        <dbReference type="ARBA" id="ARBA00022801"/>
    </source>
</evidence>
<evidence type="ECO:0000313" key="8">
    <source>
        <dbReference type="EMBL" id="ACZ01185.1"/>
    </source>
</evidence>
<protein>
    <recommendedName>
        <fullName evidence="1">bis(5'-nucleosyl)-tetraphosphatase (symmetrical)</fullName>
        <ecNumber evidence="1">3.6.1.41</ecNumber>
    </recommendedName>
</protein>
<evidence type="ECO:0000256" key="2">
    <source>
        <dbReference type="ARBA" id="ARBA00022723"/>
    </source>
</evidence>
<dbReference type="InterPro" id="IPR006675">
    <property type="entry name" value="HDIG_dom"/>
</dbReference>
<dbReference type="Pfam" id="PF01966">
    <property type="entry name" value="HD"/>
    <property type="match status" value="1"/>
</dbReference>
<dbReference type="InterPro" id="IPR006674">
    <property type="entry name" value="HD_domain"/>
</dbReference>
<dbReference type="CDD" id="cd00077">
    <property type="entry name" value="HDc"/>
    <property type="match status" value="1"/>
</dbReference>
<dbReference type="AlphaFoldDB" id="D1AY09"/>